<dbReference type="Gene3D" id="3.40.30.10">
    <property type="entry name" value="Glutaredoxin"/>
    <property type="match status" value="1"/>
</dbReference>
<dbReference type="Pfam" id="PF01323">
    <property type="entry name" value="DSBA"/>
    <property type="match status" value="1"/>
</dbReference>
<dbReference type="PANTHER" id="PTHR35891:SF3">
    <property type="entry name" value="THIOL:DISULFIDE INTERCHANGE PROTEIN DSBL"/>
    <property type="match status" value="1"/>
</dbReference>
<dbReference type="InterPro" id="IPR023205">
    <property type="entry name" value="DsbA/DsbL"/>
</dbReference>
<evidence type="ECO:0000256" key="8">
    <source>
        <dbReference type="PIRSR" id="PIRSR001488-1"/>
    </source>
</evidence>
<evidence type="ECO:0000256" key="6">
    <source>
        <dbReference type="ARBA" id="ARBA00023284"/>
    </source>
</evidence>
<keyword evidence="6" id="KW-0676">Redox-active center</keyword>
<dbReference type="CDD" id="cd03019">
    <property type="entry name" value="DsbA_DsbA"/>
    <property type="match status" value="1"/>
</dbReference>
<dbReference type="InterPro" id="IPR013766">
    <property type="entry name" value="Thioredoxin_domain"/>
</dbReference>
<evidence type="ECO:0000256" key="1">
    <source>
        <dbReference type="ARBA" id="ARBA00004418"/>
    </source>
</evidence>
<dbReference type="InterPro" id="IPR050824">
    <property type="entry name" value="Thiol_disulfide_DsbA"/>
</dbReference>
<evidence type="ECO:0000256" key="7">
    <source>
        <dbReference type="PIRNR" id="PIRNR001488"/>
    </source>
</evidence>
<feature type="domain" description="Thioredoxin" evidence="9">
    <location>
        <begin position="1"/>
        <end position="188"/>
    </location>
</feature>
<name>A0A1F6UG45_9PROT</name>
<proteinExistence type="inferred from homology"/>
<dbReference type="Proteomes" id="UP000177950">
    <property type="component" value="Unassembled WGS sequence"/>
</dbReference>
<reference evidence="10 11" key="1">
    <citation type="journal article" date="2016" name="Nat. Commun.">
        <title>Thousands of microbial genomes shed light on interconnected biogeochemical processes in an aquifer system.</title>
        <authorList>
            <person name="Anantharaman K."/>
            <person name="Brown C.T."/>
            <person name="Hug L.A."/>
            <person name="Sharon I."/>
            <person name="Castelle C.J."/>
            <person name="Probst A.J."/>
            <person name="Thomas B.C."/>
            <person name="Singh A."/>
            <person name="Wilkins M.J."/>
            <person name="Karaoz U."/>
            <person name="Brodie E.L."/>
            <person name="Williams K.H."/>
            <person name="Hubbard S.S."/>
            <person name="Banfield J.F."/>
        </authorList>
    </citation>
    <scope>NUCLEOTIDE SEQUENCE [LARGE SCALE GENOMIC DNA]</scope>
</reference>
<dbReference type="InterPro" id="IPR001853">
    <property type="entry name" value="DSBA-like_thioredoxin_dom"/>
</dbReference>
<dbReference type="PIRSF" id="PIRSF001488">
    <property type="entry name" value="Tdi_protein"/>
    <property type="match status" value="1"/>
</dbReference>
<dbReference type="GO" id="GO:0042597">
    <property type="term" value="C:periplasmic space"/>
    <property type="evidence" value="ECO:0007669"/>
    <property type="project" value="UniProtKB-SubCell"/>
</dbReference>
<evidence type="ECO:0000313" key="10">
    <source>
        <dbReference type="EMBL" id="OGI56282.1"/>
    </source>
</evidence>
<keyword evidence="5 7" id="KW-1015">Disulfide bond</keyword>
<dbReference type="GO" id="GO:0016491">
    <property type="term" value="F:oxidoreductase activity"/>
    <property type="evidence" value="ECO:0007669"/>
    <property type="project" value="InterPro"/>
</dbReference>
<feature type="disulfide bond" description="Redox-active" evidence="8">
    <location>
        <begin position="41"/>
        <end position="44"/>
    </location>
</feature>
<comment type="similarity">
    <text evidence="2">Belongs to the thioredoxin family. DsbA subfamily.</text>
</comment>
<keyword evidence="3" id="KW-0732">Signal</keyword>
<evidence type="ECO:0000256" key="3">
    <source>
        <dbReference type="ARBA" id="ARBA00022729"/>
    </source>
</evidence>
<organism evidence="10 11">
    <name type="scientific">Candidatus Muproteobacteria bacterium RBG_19FT_COMBO_61_10</name>
    <dbReference type="NCBI Taxonomy" id="1817761"/>
    <lineage>
        <taxon>Bacteria</taxon>
        <taxon>Pseudomonadati</taxon>
        <taxon>Pseudomonadota</taxon>
        <taxon>Candidatus Muproteobacteria</taxon>
    </lineage>
</organism>
<dbReference type="AlphaFoldDB" id="A0A1F6UG45"/>
<dbReference type="InterPro" id="IPR036249">
    <property type="entry name" value="Thioredoxin-like_sf"/>
</dbReference>
<dbReference type="PANTHER" id="PTHR35891">
    <property type="entry name" value="THIOL:DISULFIDE INTERCHANGE PROTEIN DSBA"/>
    <property type="match status" value="1"/>
</dbReference>
<keyword evidence="4 7" id="KW-0574">Periplasm</keyword>
<evidence type="ECO:0000313" key="11">
    <source>
        <dbReference type="Proteomes" id="UP000177950"/>
    </source>
</evidence>
<comment type="subcellular location">
    <subcellularLocation>
        <location evidence="1 7">Periplasm</location>
    </subcellularLocation>
</comment>
<dbReference type="EMBL" id="MFSV01000193">
    <property type="protein sequence ID" value="OGI56282.1"/>
    <property type="molecule type" value="Genomic_DNA"/>
</dbReference>
<sequence length="201" mass="22918">MFAPLAAWAEYTEGVEYIEVPRQPVETGAKIEVREFFWYGCPHCYHLEPVLASWRKTLTPKAEFVRSPAIFRDTWGIHARAYFALQALGMAEKLDSAVFKAIHEQNRFLDSETGLTAFMVEQGVDEKRFSDAFHSFSMEKSLKRAVELQKLYSINSVPTFVVDGRYLTSPALTHGNEEVVKVLDFLLAKAAKERKKNPAPR</sequence>
<gene>
    <name evidence="10" type="ORF">A2V58_08750</name>
</gene>
<dbReference type="SUPFAM" id="SSF52833">
    <property type="entry name" value="Thioredoxin-like"/>
    <property type="match status" value="1"/>
</dbReference>
<dbReference type="PROSITE" id="PS51352">
    <property type="entry name" value="THIOREDOXIN_2"/>
    <property type="match status" value="1"/>
</dbReference>
<protein>
    <recommendedName>
        <fullName evidence="7">Thiol:disulfide interchange protein</fullName>
    </recommendedName>
</protein>
<accession>A0A1F6UG45</accession>
<evidence type="ECO:0000256" key="4">
    <source>
        <dbReference type="ARBA" id="ARBA00022764"/>
    </source>
</evidence>
<evidence type="ECO:0000259" key="9">
    <source>
        <dbReference type="PROSITE" id="PS51352"/>
    </source>
</evidence>
<comment type="caution">
    <text evidence="10">The sequence shown here is derived from an EMBL/GenBank/DDBJ whole genome shotgun (WGS) entry which is preliminary data.</text>
</comment>
<evidence type="ECO:0000256" key="5">
    <source>
        <dbReference type="ARBA" id="ARBA00023157"/>
    </source>
</evidence>
<evidence type="ECO:0000256" key="2">
    <source>
        <dbReference type="ARBA" id="ARBA00005791"/>
    </source>
</evidence>